<feature type="domain" description="Menorin-like" evidence="3">
    <location>
        <begin position="25"/>
        <end position="271"/>
    </location>
</feature>
<dbReference type="AlphaFoldDB" id="A0A6J1MNA0"/>
<keyword evidence="4" id="KW-1185">Reference proteome</keyword>
<dbReference type="InterPro" id="IPR019356">
    <property type="entry name" value="Menorin_dom"/>
</dbReference>
<accession>A0A6J1MNA0</accession>
<dbReference type="GO" id="GO:0005615">
    <property type="term" value="C:extracellular space"/>
    <property type="evidence" value="ECO:0007669"/>
    <property type="project" value="TreeGrafter"/>
</dbReference>
<sequence length="286" mass="31420">MFAALLVFAVAASFVVHADEEIMKNLSLVTWAHAVNNKTYLEASLASEVSMLEADIVLGHVTGKDGPPIPIMAHPPATTSDLTLADFMAAVAQYNNVNAKQKGVKLDFKVIDAFEKSQEIIARFSKPEVTFPLWLNADILPGPIKATTKPVDPDKFLELASKHARAVLSVGWTTAHAPNSSEGEYNRDQIGDMLRLLNNHRINQTVTFPLRAGLASNSQPVVLDLLRETKYLNSSMTVWASEDDPIEVERLRALILTVGLERTYVDVPRELSARLKLPTPGLNTKN</sequence>
<organism evidence="4 5">
    <name type="scientific">Bicyclus anynana</name>
    <name type="common">Squinting bush brown butterfly</name>
    <dbReference type="NCBI Taxonomy" id="110368"/>
    <lineage>
        <taxon>Eukaryota</taxon>
        <taxon>Metazoa</taxon>
        <taxon>Ecdysozoa</taxon>
        <taxon>Arthropoda</taxon>
        <taxon>Hexapoda</taxon>
        <taxon>Insecta</taxon>
        <taxon>Pterygota</taxon>
        <taxon>Neoptera</taxon>
        <taxon>Endopterygota</taxon>
        <taxon>Lepidoptera</taxon>
        <taxon>Glossata</taxon>
        <taxon>Ditrysia</taxon>
        <taxon>Papilionoidea</taxon>
        <taxon>Nymphalidae</taxon>
        <taxon>Satyrinae</taxon>
        <taxon>Satyrini</taxon>
        <taxon>Mycalesina</taxon>
        <taxon>Bicyclus</taxon>
    </lineage>
</organism>
<proteinExistence type="inferred from homology"/>
<dbReference type="OrthoDB" id="413402at2759"/>
<dbReference type="PANTHER" id="PTHR21184:SF6">
    <property type="entry name" value="CONSERVED PLASMA MEMBRANE PROTEIN"/>
    <property type="match status" value="1"/>
</dbReference>
<dbReference type="Proteomes" id="UP001652582">
    <property type="component" value="Chromosome 9"/>
</dbReference>
<name>A0A6J1MNA0_BICAN</name>
<keyword evidence="2" id="KW-0732">Signal</keyword>
<dbReference type="Pfam" id="PF10223">
    <property type="entry name" value="Menorin_N"/>
    <property type="match status" value="1"/>
</dbReference>
<dbReference type="PROSITE" id="PS50007">
    <property type="entry name" value="PIPLC_X_DOMAIN"/>
    <property type="match status" value="1"/>
</dbReference>
<feature type="chain" id="PRO_5026723875" evidence="2">
    <location>
        <begin position="19"/>
        <end position="286"/>
    </location>
</feature>
<evidence type="ECO:0000259" key="3">
    <source>
        <dbReference type="Pfam" id="PF10223"/>
    </source>
</evidence>
<dbReference type="RefSeq" id="XP_023934287.1">
    <property type="nucleotide sequence ID" value="XM_024078519.2"/>
</dbReference>
<evidence type="ECO:0000256" key="1">
    <source>
        <dbReference type="ARBA" id="ARBA00044953"/>
    </source>
</evidence>
<feature type="signal peptide" evidence="2">
    <location>
        <begin position="1"/>
        <end position="18"/>
    </location>
</feature>
<gene>
    <name evidence="5" type="primary">LOC112043210</name>
</gene>
<reference evidence="5" key="1">
    <citation type="submission" date="2025-08" db="UniProtKB">
        <authorList>
            <consortium name="RefSeq"/>
        </authorList>
    </citation>
    <scope>IDENTIFICATION</scope>
</reference>
<dbReference type="PANTHER" id="PTHR21184">
    <property type="entry name" value="MENORIN (DENDRITIC BRANCHING PROTEIN)"/>
    <property type="match status" value="1"/>
</dbReference>
<evidence type="ECO:0000256" key="2">
    <source>
        <dbReference type="SAM" id="SignalP"/>
    </source>
</evidence>
<comment type="similarity">
    <text evidence="1">Belongs to the menorin family.</text>
</comment>
<evidence type="ECO:0000313" key="4">
    <source>
        <dbReference type="Proteomes" id="UP001652582"/>
    </source>
</evidence>
<evidence type="ECO:0000313" key="5">
    <source>
        <dbReference type="RefSeq" id="XP_023934287.1"/>
    </source>
</evidence>
<dbReference type="GeneID" id="112043210"/>
<protein>
    <submittedName>
        <fullName evidence="5">Protein FAM151A isoform X1</fullName>
    </submittedName>
</protein>